<dbReference type="SMART" id="SM00062">
    <property type="entry name" value="PBPb"/>
    <property type="match status" value="1"/>
</dbReference>
<dbReference type="EMBL" id="CP096115">
    <property type="protein sequence ID" value="UUX93303.1"/>
    <property type="molecule type" value="Genomic_DNA"/>
</dbReference>
<evidence type="ECO:0000256" key="2">
    <source>
        <dbReference type="ARBA" id="ARBA00022475"/>
    </source>
</evidence>
<evidence type="ECO:0000256" key="1">
    <source>
        <dbReference type="ARBA" id="ARBA00004651"/>
    </source>
</evidence>
<dbReference type="Pfam" id="PF17200">
    <property type="entry name" value="sCache_2"/>
    <property type="match status" value="1"/>
</dbReference>
<evidence type="ECO:0000256" key="3">
    <source>
        <dbReference type="ARBA" id="ARBA00022692"/>
    </source>
</evidence>
<dbReference type="Gene3D" id="3.40.190.10">
    <property type="entry name" value="Periplasmic binding protein-like II"/>
    <property type="match status" value="4"/>
</dbReference>
<dbReference type="PANTHER" id="PTHR38834">
    <property type="entry name" value="PERIPLASMIC SUBSTRATE BINDING PROTEIN FAMILY 3"/>
    <property type="match status" value="1"/>
</dbReference>
<name>A0A9E7PN33_9EURY</name>
<keyword evidence="4" id="KW-1133">Transmembrane helix</keyword>
<dbReference type="AlphaFoldDB" id="A0A9E7PN33"/>
<protein>
    <submittedName>
        <fullName evidence="7">Transporter substrate-binding domain-containing protein</fullName>
    </submittedName>
</protein>
<reference evidence="7" key="1">
    <citation type="submission" date="2022-04" db="EMBL/GenBank/DDBJ databases">
        <title>Complete genome of Methanoplanus endosymbiosus DSM 3599.</title>
        <authorList>
            <person name="Chen S.-C."/>
            <person name="You Y.-T."/>
            <person name="Zhou Y.-Z."/>
            <person name="Lai M.-C."/>
        </authorList>
    </citation>
    <scope>NUCLEOTIDE SEQUENCE</scope>
    <source>
        <strain evidence="7">DSM 3599</strain>
    </source>
</reference>
<dbReference type="RefSeq" id="WP_257743442.1">
    <property type="nucleotide sequence ID" value="NZ_CP096115.1"/>
</dbReference>
<evidence type="ECO:0000313" key="8">
    <source>
        <dbReference type="Proteomes" id="UP001060368"/>
    </source>
</evidence>
<gene>
    <name evidence="7" type="ORF">L6E24_04035</name>
</gene>
<dbReference type="Gene3D" id="3.30.450.20">
    <property type="entry name" value="PAS domain"/>
    <property type="match status" value="1"/>
</dbReference>
<dbReference type="Pfam" id="PF00497">
    <property type="entry name" value="SBP_bac_3"/>
    <property type="match status" value="2"/>
</dbReference>
<keyword evidence="5" id="KW-0472">Membrane</keyword>
<keyword evidence="2" id="KW-1003">Cell membrane</keyword>
<evidence type="ECO:0000259" key="6">
    <source>
        <dbReference type="SMART" id="SM00062"/>
    </source>
</evidence>
<organism evidence="7 8">
    <name type="scientific">Methanoplanus endosymbiosus</name>
    <dbReference type="NCBI Taxonomy" id="33865"/>
    <lineage>
        <taxon>Archaea</taxon>
        <taxon>Methanobacteriati</taxon>
        <taxon>Methanobacteriota</taxon>
        <taxon>Stenosarchaea group</taxon>
        <taxon>Methanomicrobia</taxon>
        <taxon>Methanomicrobiales</taxon>
        <taxon>Methanomicrobiaceae</taxon>
        <taxon>Methanoplanus</taxon>
    </lineage>
</organism>
<dbReference type="PANTHER" id="PTHR38834:SF3">
    <property type="entry name" value="SOLUTE-BINDING PROTEIN FAMILY 3_N-TERMINAL DOMAIN-CONTAINING PROTEIN"/>
    <property type="match status" value="1"/>
</dbReference>
<dbReference type="SUPFAM" id="SSF53850">
    <property type="entry name" value="Periplasmic binding protein-like II"/>
    <property type="match status" value="2"/>
</dbReference>
<keyword evidence="8" id="KW-1185">Reference proteome</keyword>
<evidence type="ECO:0000256" key="4">
    <source>
        <dbReference type="ARBA" id="ARBA00022989"/>
    </source>
</evidence>
<dbReference type="Proteomes" id="UP001060368">
    <property type="component" value="Chromosome"/>
</dbReference>
<feature type="domain" description="Solute-binding protein family 3/N-terminal" evidence="6">
    <location>
        <begin position="259"/>
        <end position="481"/>
    </location>
</feature>
<dbReference type="InterPro" id="IPR033480">
    <property type="entry name" value="sCache_2"/>
</dbReference>
<accession>A0A9E7PN33</accession>
<comment type="subcellular location">
    <subcellularLocation>
        <location evidence="1">Cell membrane</location>
        <topology evidence="1">Multi-pass membrane protein</topology>
    </subcellularLocation>
</comment>
<dbReference type="GO" id="GO:0005886">
    <property type="term" value="C:plasma membrane"/>
    <property type="evidence" value="ECO:0007669"/>
    <property type="project" value="UniProtKB-SubCell"/>
</dbReference>
<dbReference type="InterPro" id="IPR001638">
    <property type="entry name" value="Solute-binding_3/MltF_N"/>
</dbReference>
<dbReference type="GeneID" id="74306837"/>
<dbReference type="KEGG" id="mend:L6E24_04035"/>
<keyword evidence="3" id="KW-0812">Transmembrane</keyword>
<proteinExistence type="predicted"/>
<sequence length="629" mass="69908">MLILLTAFAGCTTETDVNGGDQMSTVTYYTEEYPPWNYEENGKARGISVDLLTEAALLSGIVIKNDDITVMSWSDAYNNTLNNEDSAIFATVKLPEREDKFRWAGPIGTEKMVVFSKRSSGIVIEDEKDLKGYRIEVVKDDAAAGELMEAGYESKSLVVAGSPEEMINSVISGDADLFCYGEEAAKYYSAEITGSYNFFEEVYTLNGSELYYAFSRDTPDEYIDKIQSGIESIKEKKGQSGQTGYDRILSEYLASKGLSGYSYLTEEFAPMNYMQDGELKGISAELLEIIFDRLDVEKTAGDIEVMDWPDAYQKTLNEENTVLFTMAKTPEREDLFRWAGPIMSNTNALFAKKESNIEINNAEDLVKYKIGVVKETASFSLLKEAGYPEEKITGADSPEDALNMLDSGDIDLWSTGRIAGAYYIAELSGSPESYLTAYEFEPYEFYYAFNRETPERIVEAFQRTLENIIADRKEKGYSEYDEVIYRYAGAMHTSSPYSEGDVTELVKLTAGDIKTDAKGTIEKINLGEAPYKDKTHPNLYIFVFSGDGTVTANAESIAPVGTNLLDKGDITGKMFRNDIIKTATDDGSGWTEYIYVKPDTGGLYYKKSYSESVTGSDGDTYIVGAGIYT</sequence>
<evidence type="ECO:0000256" key="5">
    <source>
        <dbReference type="ARBA" id="ARBA00023136"/>
    </source>
</evidence>
<evidence type="ECO:0000313" key="7">
    <source>
        <dbReference type="EMBL" id="UUX93303.1"/>
    </source>
</evidence>